<sequence length="165" mass="18826">MGALKYFFLFILSLAFATLFYRTGAVHHQHPPEMQSVINATHANVHLRLHHYVRGYYDAWLRQNLSSPIYDDGCVVFTPLDKSSTSISPRTKRQDAEQLTKWNHSADQNSEEWVTPSKMHLQGLFFVWVGSEGLRPAFSLLSPGPLSYHAPIFKQSEGSAEYIDE</sequence>
<feature type="signal peptide" evidence="1">
    <location>
        <begin position="1"/>
        <end position="25"/>
    </location>
</feature>
<accession>A0ABS8X004</accession>
<evidence type="ECO:0000313" key="2">
    <source>
        <dbReference type="EMBL" id="MCE3217131.1"/>
    </source>
</evidence>
<comment type="caution">
    <text evidence="2">The sequence shown here is derived from an EMBL/GenBank/DDBJ whole genome shotgun (WGS) entry which is preliminary data.</text>
</comment>
<gene>
    <name evidence="2" type="ORF">HAX54_010509</name>
</gene>
<evidence type="ECO:0000256" key="1">
    <source>
        <dbReference type="SAM" id="SignalP"/>
    </source>
</evidence>
<dbReference type="Proteomes" id="UP000823775">
    <property type="component" value="Unassembled WGS sequence"/>
</dbReference>
<name>A0ABS8X004_DATST</name>
<protein>
    <submittedName>
        <fullName evidence="2">Uncharacterized protein</fullName>
    </submittedName>
</protein>
<evidence type="ECO:0000313" key="3">
    <source>
        <dbReference type="Proteomes" id="UP000823775"/>
    </source>
</evidence>
<feature type="chain" id="PRO_5046938690" evidence="1">
    <location>
        <begin position="26"/>
        <end position="165"/>
    </location>
</feature>
<dbReference type="EMBL" id="JACEIK010015824">
    <property type="protein sequence ID" value="MCE3217131.1"/>
    <property type="molecule type" value="Genomic_DNA"/>
</dbReference>
<reference evidence="2 3" key="1">
    <citation type="journal article" date="2021" name="BMC Genomics">
        <title>Datura genome reveals duplications of psychoactive alkaloid biosynthetic genes and high mutation rate following tissue culture.</title>
        <authorList>
            <person name="Rajewski A."/>
            <person name="Carter-House D."/>
            <person name="Stajich J."/>
            <person name="Litt A."/>
        </authorList>
    </citation>
    <scope>NUCLEOTIDE SEQUENCE [LARGE SCALE GENOMIC DNA]</scope>
    <source>
        <strain evidence="2">AR-01</strain>
    </source>
</reference>
<proteinExistence type="predicted"/>
<keyword evidence="3" id="KW-1185">Reference proteome</keyword>
<feature type="non-terminal residue" evidence="2">
    <location>
        <position position="165"/>
    </location>
</feature>
<organism evidence="2 3">
    <name type="scientific">Datura stramonium</name>
    <name type="common">Jimsonweed</name>
    <name type="synonym">Common thornapple</name>
    <dbReference type="NCBI Taxonomy" id="4076"/>
    <lineage>
        <taxon>Eukaryota</taxon>
        <taxon>Viridiplantae</taxon>
        <taxon>Streptophyta</taxon>
        <taxon>Embryophyta</taxon>
        <taxon>Tracheophyta</taxon>
        <taxon>Spermatophyta</taxon>
        <taxon>Magnoliopsida</taxon>
        <taxon>eudicotyledons</taxon>
        <taxon>Gunneridae</taxon>
        <taxon>Pentapetalae</taxon>
        <taxon>asterids</taxon>
        <taxon>lamiids</taxon>
        <taxon>Solanales</taxon>
        <taxon>Solanaceae</taxon>
        <taxon>Solanoideae</taxon>
        <taxon>Datureae</taxon>
        <taxon>Datura</taxon>
    </lineage>
</organism>
<keyword evidence="1" id="KW-0732">Signal</keyword>